<dbReference type="RefSeq" id="XP_041551049.1">
    <property type="nucleotide sequence ID" value="XM_041697800.1"/>
</dbReference>
<dbReference type="InterPro" id="IPR011990">
    <property type="entry name" value="TPR-like_helical_dom_sf"/>
</dbReference>
<sequence>MLRKTMSSSAGRTYTQILDFWFSPKSSPDYLQQKSFWYGSAADDAYVRKNLGPSYNEAKNGHLDNWMDLAHGEGALALILLLDQVPRNIFRGSPDAYATDAQAVAVARHAVDKGWDRELPGIQRRYLYSPFNHSENLQDQEESVRLFTELGDPYHLRWARDFRDQIRRDGRFKHRDGVLGR</sequence>
<dbReference type="OrthoDB" id="414698at2759"/>
<accession>A0A7R7XCR8</accession>
<evidence type="ECO:0008006" key="3">
    <source>
        <dbReference type="Google" id="ProtNLM"/>
    </source>
</evidence>
<dbReference type="KEGG" id="apuu:APUU_11683A"/>
<protein>
    <recommendedName>
        <fullName evidence="3">DUF924-domain-containing protein</fullName>
    </recommendedName>
</protein>
<dbReference type="InterPro" id="IPR010323">
    <property type="entry name" value="DUF924"/>
</dbReference>
<dbReference type="AlphaFoldDB" id="A0A7R7XCR8"/>
<organism evidence="1 2">
    <name type="scientific">Aspergillus puulaauensis</name>
    <dbReference type="NCBI Taxonomy" id="1220207"/>
    <lineage>
        <taxon>Eukaryota</taxon>
        <taxon>Fungi</taxon>
        <taxon>Dikarya</taxon>
        <taxon>Ascomycota</taxon>
        <taxon>Pezizomycotina</taxon>
        <taxon>Eurotiomycetes</taxon>
        <taxon>Eurotiomycetidae</taxon>
        <taxon>Eurotiales</taxon>
        <taxon>Aspergillaceae</taxon>
        <taxon>Aspergillus</taxon>
    </lineage>
</organism>
<reference evidence="1" key="1">
    <citation type="submission" date="2021-01" db="EMBL/GenBank/DDBJ databases">
        <authorList>
            <consortium name="Aspergillus puulaauensis MK2 genome sequencing consortium"/>
            <person name="Kazuki M."/>
            <person name="Futagami T."/>
        </authorList>
    </citation>
    <scope>NUCLEOTIDE SEQUENCE</scope>
    <source>
        <strain evidence="1">MK2</strain>
    </source>
</reference>
<dbReference type="GeneID" id="64968860"/>
<proteinExistence type="predicted"/>
<reference evidence="1" key="2">
    <citation type="submission" date="2021-02" db="EMBL/GenBank/DDBJ databases">
        <title>Aspergillus puulaauensis MK2 genome sequence.</title>
        <authorList>
            <person name="Futagami T."/>
            <person name="Mori K."/>
            <person name="Kadooka C."/>
            <person name="Tanaka T."/>
        </authorList>
    </citation>
    <scope>NUCLEOTIDE SEQUENCE</scope>
    <source>
        <strain evidence="1">MK2</strain>
    </source>
</reference>
<dbReference type="Pfam" id="PF06041">
    <property type="entry name" value="DUF924"/>
    <property type="match status" value="1"/>
</dbReference>
<keyword evidence="2" id="KW-1185">Reference proteome</keyword>
<dbReference type="Proteomes" id="UP000654913">
    <property type="component" value="Chromosome 1"/>
</dbReference>
<evidence type="ECO:0000313" key="1">
    <source>
        <dbReference type="EMBL" id="BCS18855.1"/>
    </source>
</evidence>
<dbReference type="SUPFAM" id="SSF48452">
    <property type="entry name" value="TPR-like"/>
    <property type="match status" value="1"/>
</dbReference>
<gene>
    <name evidence="1" type="ORF">APUU_11683A</name>
</gene>
<dbReference type="Gene3D" id="1.20.58.320">
    <property type="entry name" value="TPR-like"/>
    <property type="match status" value="1"/>
</dbReference>
<dbReference type="Gene3D" id="1.25.40.10">
    <property type="entry name" value="Tetratricopeptide repeat domain"/>
    <property type="match status" value="1"/>
</dbReference>
<name>A0A7R7XCR8_9EURO</name>
<evidence type="ECO:0000313" key="2">
    <source>
        <dbReference type="Proteomes" id="UP000654913"/>
    </source>
</evidence>
<dbReference type="EMBL" id="AP024443">
    <property type="protein sequence ID" value="BCS18855.1"/>
    <property type="molecule type" value="Genomic_DNA"/>
</dbReference>